<name>A0AAV7S3Q8_PLEWA</name>
<comment type="caution">
    <text evidence="2">The sequence shown here is derived from an EMBL/GenBank/DDBJ whole genome shotgun (WGS) entry which is preliminary data.</text>
</comment>
<feature type="compositionally biased region" description="Basic and acidic residues" evidence="1">
    <location>
        <begin position="35"/>
        <end position="45"/>
    </location>
</feature>
<dbReference type="EMBL" id="JANPWB010000009">
    <property type="protein sequence ID" value="KAJ1158395.1"/>
    <property type="molecule type" value="Genomic_DNA"/>
</dbReference>
<dbReference type="Proteomes" id="UP001066276">
    <property type="component" value="Chromosome 5"/>
</dbReference>
<reference evidence="2" key="1">
    <citation type="journal article" date="2022" name="bioRxiv">
        <title>Sequencing and chromosome-scale assembly of the giantPleurodeles waltlgenome.</title>
        <authorList>
            <person name="Brown T."/>
            <person name="Elewa A."/>
            <person name="Iarovenko S."/>
            <person name="Subramanian E."/>
            <person name="Araus A.J."/>
            <person name="Petzold A."/>
            <person name="Susuki M."/>
            <person name="Suzuki K.-i.T."/>
            <person name="Hayashi T."/>
            <person name="Toyoda A."/>
            <person name="Oliveira C."/>
            <person name="Osipova E."/>
            <person name="Leigh N.D."/>
            <person name="Simon A."/>
            <person name="Yun M.H."/>
        </authorList>
    </citation>
    <scope>NUCLEOTIDE SEQUENCE</scope>
    <source>
        <strain evidence="2">20211129_DDA</strain>
        <tissue evidence="2">Liver</tissue>
    </source>
</reference>
<gene>
    <name evidence="2" type="ORF">NDU88_011085</name>
</gene>
<keyword evidence="3" id="KW-1185">Reference proteome</keyword>
<evidence type="ECO:0000256" key="1">
    <source>
        <dbReference type="SAM" id="MobiDB-lite"/>
    </source>
</evidence>
<feature type="region of interest" description="Disordered" evidence="1">
    <location>
        <begin position="1"/>
        <end position="119"/>
    </location>
</feature>
<organism evidence="2 3">
    <name type="scientific">Pleurodeles waltl</name>
    <name type="common">Iberian ribbed newt</name>
    <dbReference type="NCBI Taxonomy" id="8319"/>
    <lineage>
        <taxon>Eukaryota</taxon>
        <taxon>Metazoa</taxon>
        <taxon>Chordata</taxon>
        <taxon>Craniata</taxon>
        <taxon>Vertebrata</taxon>
        <taxon>Euteleostomi</taxon>
        <taxon>Amphibia</taxon>
        <taxon>Batrachia</taxon>
        <taxon>Caudata</taxon>
        <taxon>Salamandroidea</taxon>
        <taxon>Salamandridae</taxon>
        <taxon>Pleurodelinae</taxon>
        <taxon>Pleurodeles</taxon>
    </lineage>
</organism>
<sequence length="153" mass="16590">MLTRRRDGVVPNKPTPAAPDTESCRPPSTVPLVKSENKPMREVGDRGTVQNVESVHFERRRSRRGAATSTESRTSAGLQRSTACEERRVPAKVTASGAGGVTGSSSGVGPESSEVDFHQLSFQGPRDWIGHHLSEQESLQRLQVLAERSLCCP</sequence>
<proteinExistence type="predicted"/>
<feature type="compositionally biased region" description="Low complexity" evidence="1">
    <location>
        <begin position="103"/>
        <end position="112"/>
    </location>
</feature>
<protein>
    <submittedName>
        <fullName evidence="2">Uncharacterized protein</fullName>
    </submittedName>
</protein>
<evidence type="ECO:0000313" key="3">
    <source>
        <dbReference type="Proteomes" id="UP001066276"/>
    </source>
</evidence>
<evidence type="ECO:0000313" key="2">
    <source>
        <dbReference type="EMBL" id="KAJ1158395.1"/>
    </source>
</evidence>
<feature type="compositionally biased region" description="Low complexity" evidence="1">
    <location>
        <begin position="65"/>
        <end position="77"/>
    </location>
</feature>
<accession>A0AAV7S3Q8</accession>
<dbReference type="AlphaFoldDB" id="A0AAV7S3Q8"/>